<dbReference type="InterPro" id="IPR003674">
    <property type="entry name" value="Oligo_trans_STT3"/>
</dbReference>
<evidence type="ECO:0000256" key="2">
    <source>
        <dbReference type="ARBA" id="ARBA00001946"/>
    </source>
</evidence>
<evidence type="ECO:0000313" key="16">
    <source>
        <dbReference type="Proteomes" id="UP001347796"/>
    </source>
</evidence>
<dbReference type="AlphaFoldDB" id="A0AAN8PYR1"/>
<keyword evidence="12" id="KW-0472">Membrane</keyword>
<comment type="caution">
    <text evidence="15">The sequence shown here is derived from an EMBL/GenBank/DDBJ whole genome shotgun (WGS) entry which is preliminary data.</text>
</comment>
<evidence type="ECO:0000256" key="13">
    <source>
        <dbReference type="ARBA" id="ARBA00023211"/>
    </source>
</evidence>
<evidence type="ECO:0000256" key="11">
    <source>
        <dbReference type="ARBA" id="ARBA00022989"/>
    </source>
</evidence>
<evidence type="ECO:0000256" key="10">
    <source>
        <dbReference type="ARBA" id="ARBA00022842"/>
    </source>
</evidence>
<evidence type="ECO:0000256" key="7">
    <source>
        <dbReference type="ARBA" id="ARBA00022679"/>
    </source>
</evidence>
<comment type="cofactor">
    <cofactor evidence="1">
        <name>Mn(2+)</name>
        <dbReference type="ChEBI" id="CHEBI:29035"/>
    </cofactor>
</comment>
<dbReference type="GO" id="GO:0046872">
    <property type="term" value="F:metal ion binding"/>
    <property type="evidence" value="ECO:0007669"/>
    <property type="project" value="UniProtKB-KW"/>
</dbReference>
<evidence type="ECO:0000256" key="12">
    <source>
        <dbReference type="ARBA" id="ARBA00023136"/>
    </source>
</evidence>
<keyword evidence="7" id="KW-0808">Transferase</keyword>
<dbReference type="GO" id="GO:0012505">
    <property type="term" value="C:endomembrane system"/>
    <property type="evidence" value="ECO:0007669"/>
    <property type="project" value="UniProtKB-SubCell"/>
</dbReference>
<dbReference type="GO" id="GO:0004579">
    <property type="term" value="F:dolichyl-diphosphooligosaccharide-protein glycotransferase activity"/>
    <property type="evidence" value="ECO:0007669"/>
    <property type="project" value="TreeGrafter"/>
</dbReference>
<protein>
    <submittedName>
        <fullName evidence="15">Uncharacterized protein</fullName>
    </submittedName>
</protein>
<evidence type="ECO:0000256" key="1">
    <source>
        <dbReference type="ARBA" id="ARBA00001936"/>
    </source>
</evidence>
<feature type="region of interest" description="Disordered" evidence="14">
    <location>
        <begin position="72"/>
        <end position="115"/>
    </location>
</feature>
<evidence type="ECO:0000313" key="15">
    <source>
        <dbReference type="EMBL" id="KAK6181841.1"/>
    </source>
</evidence>
<comment type="pathway">
    <text evidence="4">Protein modification; protein glycosylation.</text>
</comment>
<organism evidence="15 16">
    <name type="scientific">Patella caerulea</name>
    <name type="common">Rayed Mediterranean limpet</name>
    <dbReference type="NCBI Taxonomy" id="87958"/>
    <lineage>
        <taxon>Eukaryota</taxon>
        <taxon>Metazoa</taxon>
        <taxon>Spiralia</taxon>
        <taxon>Lophotrochozoa</taxon>
        <taxon>Mollusca</taxon>
        <taxon>Gastropoda</taxon>
        <taxon>Patellogastropoda</taxon>
        <taxon>Patelloidea</taxon>
        <taxon>Patellidae</taxon>
        <taxon>Patella</taxon>
    </lineage>
</organism>
<comment type="subcellular location">
    <subcellularLocation>
        <location evidence="3">Endomembrane system</location>
        <topology evidence="3">Multi-pass membrane protein</topology>
    </subcellularLocation>
</comment>
<comment type="cofactor">
    <cofactor evidence="2">
        <name>Mg(2+)</name>
        <dbReference type="ChEBI" id="CHEBI:18420"/>
    </cofactor>
</comment>
<gene>
    <name evidence="15" type="ORF">SNE40_009623</name>
</gene>
<keyword evidence="13" id="KW-0464">Manganese</keyword>
<dbReference type="GO" id="GO:0016020">
    <property type="term" value="C:membrane"/>
    <property type="evidence" value="ECO:0007669"/>
    <property type="project" value="InterPro"/>
</dbReference>
<dbReference type="EMBL" id="JAZGQO010000007">
    <property type="protein sequence ID" value="KAK6181841.1"/>
    <property type="molecule type" value="Genomic_DNA"/>
</dbReference>
<feature type="compositionally biased region" description="Basic residues" evidence="14">
    <location>
        <begin position="106"/>
        <end position="115"/>
    </location>
</feature>
<keyword evidence="10" id="KW-0460">Magnesium</keyword>
<evidence type="ECO:0000256" key="14">
    <source>
        <dbReference type="SAM" id="MobiDB-lite"/>
    </source>
</evidence>
<feature type="compositionally biased region" description="Basic residues" evidence="14">
    <location>
        <begin position="80"/>
        <end position="98"/>
    </location>
</feature>
<proteinExistence type="inferred from homology"/>
<evidence type="ECO:0000256" key="3">
    <source>
        <dbReference type="ARBA" id="ARBA00004127"/>
    </source>
</evidence>
<sequence length="115" mass="13186">MFIPEQLCRILFVSGRKTPIVMLDVRTPTGFDRTRGVEIGNKNFELTHMEEAYTTEHWLVRIFKVKDLSNRLGITSPNKPVKKSYKKKSKKSGKKKAGSIKDKPKIIKGVRPSKK</sequence>
<accession>A0AAN8PYR1</accession>
<comment type="similarity">
    <text evidence="5">Belongs to the STT3 family.</text>
</comment>
<dbReference type="GO" id="GO:0018279">
    <property type="term" value="P:protein N-linked glycosylation via asparagine"/>
    <property type="evidence" value="ECO:0007669"/>
    <property type="project" value="TreeGrafter"/>
</dbReference>
<dbReference type="PANTHER" id="PTHR13872">
    <property type="entry name" value="DOLICHYL-DIPHOSPHOOLIGOSACCHARIDE--PROTEIN GLYCOSYLTRANSFERASE SUBUNIT"/>
    <property type="match status" value="1"/>
</dbReference>
<keyword evidence="16" id="KW-1185">Reference proteome</keyword>
<name>A0AAN8PYR1_PATCE</name>
<keyword evidence="11" id="KW-1133">Transmembrane helix</keyword>
<evidence type="ECO:0000256" key="9">
    <source>
        <dbReference type="ARBA" id="ARBA00022723"/>
    </source>
</evidence>
<evidence type="ECO:0000256" key="4">
    <source>
        <dbReference type="ARBA" id="ARBA00004922"/>
    </source>
</evidence>
<dbReference type="PANTHER" id="PTHR13872:SF1">
    <property type="entry name" value="DOLICHYL-DIPHOSPHOOLIGOSACCHARIDE--PROTEIN GLYCOSYLTRANSFERASE SUBUNIT STT3B"/>
    <property type="match status" value="1"/>
</dbReference>
<keyword evidence="8" id="KW-0812">Transmembrane</keyword>
<evidence type="ECO:0000256" key="6">
    <source>
        <dbReference type="ARBA" id="ARBA00022676"/>
    </source>
</evidence>
<dbReference type="GO" id="GO:0043687">
    <property type="term" value="P:post-translational protein modification"/>
    <property type="evidence" value="ECO:0007669"/>
    <property type="project" value="TreeGrafter"/>
</dbReference>
<reference evidence="15 16" key="1">
    <citation type="submission" date="2024-01" db="EMBL/GenBank/DDBJ databases">
        <title>The genome of the rayed Mediterranean limpet Patella caerulea (Linnaeus, 1758).</title>
        <authorList>
            <person name="Anh-Thu Weber A."/>
            <person name="Halstead-Nussloch G."/>
        </authorList>
    </citation>
    <scope>NUCLEOTIDE SEQUENCE [LARGE SCALE GENOMIC DNA]</scope>
    <source>
        <strain evidence="15">AATW-2023a</strain>
        <tissue evidence="15">Whole specimen</tissue>
    </source>
</reference>
<keyword evidence="6" id="KW-0328">Glycosyltransferase</keyword>
<dbReference type="Proteomes" id="UP001347796">
    <property type="component" value="Unassembled WGS sequence"/>
</dbReference>
<keyword evidence="9" id="KW-0479">Metal-binding</keyword>
<evidence type="ECO:0000256" key="5">
    <source>
        <dbReference type="ARBA" id="ARBA00010810"/>
    </source>
</evidence>
<evidence type="ECO:0000256" key="8">
    <source>
        <dbReference type="ARBA" id="ARBA00022692"/>
    </source>
</evidence>